<dbReference type="Pfam" id="PF09793">
    <property type="entry name" value="AD"/>
    <property type="match status" value="1"/>
</dbReference>
<protein>
    <submittedName>
        <fullName evidence="2">DEKNAAC101241</fullName>
    </submittedName>
</protein>
<dbReference type="PANTHER" id="PTHR13542">
    <property type="entry name" value="LSM12 HOMOLOG"/>
    <property type="match status" value="1"/>
</dbReference>
<dbReference type="PROSITE" id="PS52001">
    <property type="entry name" value="AD"/>
    <property type="match status" value="1"/>
</dbReference>
<accession>A0A448YHL0</accession>
<name>A0A448YHL0_BRENA</name>
<gene>
    <name evidence="2" type="ORF">BRENAR_LOCUS1170</name>
</gene>
<dbReference type="InterPro" id="IPR047574">
    <property type="entry name" value="AD"/>
</dbReference>
<dbReference type="OrthoDB" id="1057137at2759"/>
<sequence>MINLEDSVGLKVKIVTNADESIQGIIHSYNPHSGVVSLVSDDSAVSSGEGYSKNTEFRIVRASFIKSAQALNRQKTPLPSNVKVDEKFRNMYNKPATIPVSSIANNFRHGNPKAIQRQQLEFKRRRILGERKLSVEGEAVFNQLYNLLPEGDVTFDKDDSIVIFDNHLIVLKPYKSENCKILNGTGEEEDQQLSYIRKVIKDIWDRLETERKGG</sequence>
<dbReference type="InterPro" id="IPR016521">
    <property type="entry name" value="RNA-processing_Lsm12"/>
</dbReference>
<organism evidence="2 3">
    <name type="scientific">Brettanomyces naardenensis</name>
    <name type="common">Yeast</name>
    <dbReference type="NCBI Taxonomy" id="13370"/>
    <lineage>
        <taxon>Eukaryota</taxon>
        <taxon>Fungi</taxon>
        <taxon>Dikarya</taxon>
        <taxon>Ascomycota</taxon>
        <taxon>Saccharomycotina</taxon>
        <taxon>Pichiomycetes</taxon>
        <taxon>Pichiales</taxon>
        <taxon>Pichiaceae</taxon>
        <taxon>Brettanomyces</taxon>
    </lineage>
</organism>
<reference evidence="2 3" key="1">
    <citation type="submission" date="2018-12" db="EMBL/GenBank/DDBJ databases">
        <authorList>
            <person name="Tiukova I."/>
            <person name="Dainat J."/>
        </authorList>
    </citation>
    <scope>NUCLEOTIDE SEQUENCE [LARGE SCALE GENOMIC DNA]</scope>
</reference>
<dbReference type="EMBL" id="CAACVR010000004">
    <property type="protein sequence ID" value="VEU20435.1"/>
    <property type="molecule type" value="Genomic_DNA"/>
</dbReference>
<proteinExistence type="predicted"/>
<dbReference type="AlphaFoldDB" id="A0A448YHL0"/>
<dbReference type="InterPro" id="IPR039683">
    <property type="entry name" value="Lsm12-like"/>
</dbReference>
<dbReference type="InParanoid" id="A0A448YHL0"/>
<evidence type="ECO:0000313" key="2">
    <source>
        <dbReference type="EMBL" id="VEU20435.1"/>
    </source>
</evidence>
<dbReference type="InterPro" id="IPR019181">
    <property type="entry name" value="LSM12_ABD"/>
</dbReference>
<evidence type="ECO:0000259" key="1">
    <source>
        <dbReference type="PROSITE" id="PS52001"/>
    </source>
</evidence>
<dbReference type="FunCoup" id="A0A448YHL0">
    <property type="interactions" value="667"/>
</dbReference>
<keyword evidence="3" id="KW-1185">Reference proteome</keyword>
<evidence type="ECO:0000313" key="3">
    <source>
        <dbReference type="Proteomes" id="UP000290900"/>
    </source>
</evidence>
<feature type="domain" description="AD" evidence="1">
    <location>
        <begin position="105"/>
        <end position="208"/>
    </location>
</feature>
<dbReference type="PIRSF" id="PIRSF007783">
    <property type="entry name" value="UCP007783_YHR121w"/>
    <property type="match status" value="1"/>
</dbReference>
<dbReference type="Proteomes" id="UP000290900">
    <property type="component" value="Unassembled WGS sequence"/>
</dbReference>
<dbReference type="STRING" id="13370.A0A448YHL0"/>